<sequence>MARNRKKVLSDFIDSIPDSKLQGFPDSEKTLYFDQDLRLDMQCVTSRDQWNLQIQVNRRPKTTALRRMAGKTVAGPVLVPRTAPMTPEEIREAFRAPCIYLATPDFDEE</sequence>
<name>A0AAN7C391_9PEZI</name>
<dbReference type="Proteomes" id="UP001303760">
    <property type="component" value="Unassembled WGS sequence"/>
</dbReference>
<proteinExistence type="predicted"/>
<comment type="caution">
    <text evidence="1">The sequence shown here is derived from an EMBL/GenBank/DDBJ whole genome shotgun (WGS) entry which is preliminary data.</text>
</comment>
<evidence type="ECO:0000313" key="1">
    <source>
        <dbReference type="EMBL" id="KAK4234579.1"/>
    </source>
</evidence>
<reference evidence="1" key="2">
    <citation type="submission" date="2023-05" db="EMBL/GenBank/DDBJ databases">
        <authorList>
            <consortium name="Lawrence Berkeley National Laboratory"/>
            <person name="Steindorff A."/>
            <person name="Hensen N."/>
            <person name="Bonometti L."/>
            <person name="Westerberg I."/>
            <person name="Brannstrom I.O."/>
            <person name="Guillou S."/>
            <person name="Cros-Aarteil S."/>
            <person name="Calhoun S."/>
            <person name="Haridas S."/>
            <person name="Kuo A."/>
            <person name="Mondo S."/>
            <person name="Pangilinan J."/>
            <person name="Riley R."/>
            <person name="Labutti K."/>
            <person name="Andreopoulos B."/>
            <person name="Lipzen A."/>
            <person name="Chen C."/>
            <person name="Yanf M."/>
            <person name="Daum C."/>
            <person name="Ng V."/>
            <person name="Clum A."/>
            <person name="Ohm R."/>
            <person name="Martin F."/>
            <person name="Silar P."/>
            <person name="Natvig D."/>
            <person name="Lalanne C."/>
            <person name="Gautier V."/>
            <person name="Ament-Velasquez S.L."/>
            <person name="Kruys A."/>
            <person name="Hutchinson M.I."/>
            <person name="Powell A.J."/>
            <person name="Barry K."/>
            <person name="Miller A.N."/>
            <person name="Grigoriev I.V."/>
            <person name="Debuchy R."/>
            <person name="Gladieux P."/>
            <person name="Thoren M.H."/>
            <person name="Johannesson H."/>
        </authorList>
    </citation>
    <scope>NUCLEOTIDE SEQUENCE</scope>
    <source>
        <strain evidence="1">CBS 532.94</strain>
    </source>
</reference>
<gene>
    <name evidence="1" type="ORF">C8A03DRAFT_37641</name>
</gene>
<evidence type="ECO:0000313" key="2">
    <source>
        <dbReference type="Proteomes" id="UP001303760"/>
    </source>
</evidence>
<keyword evidence="2" id="KW-1185">Reference proteome</keyword>
<accession>A0AAN7C391</accession>
<dbReference type="AlphaFoldDB" id="A0AAN7C391"/>
<protein>
    <submittedName>
        <fullName evidence="1">Uncharacterized protein</fullName>
    </submittedName>
</protein>
<reference evidence="1" key="1">
    <citation type="journal article" date="2023" name="Mol. Phylogenet. Evol.">
        <title>Genome-scale phylogeny and comparative genomics of the fungal order Sordariales.</title>
        <authorList>
            <person name="Hensen N."/>
            <person name="Bonometti L."/>
            <person name="Westerberg I."/>
            <person name="Brannstrom I.O."/>
            <person name="Guillou S."/>
            <person name="Cros-Aarteil S."/>
            <person name="Calhoun S."/>
            <person name="Haridas S."/>
            <person name="Kuo A."/>
            <person name="Mondo S."/>
            <person name="Pangilinan J."/>
            <person name="Riley R."/>
            <person name="LaButti K."/>
            <person name="Andreopoulos B."/>
            <person name="Lipzen A."/>
            <person name="Chen C."/>
            <person name="Yan M."/>
            <person name="Daum C."/>
            <person name="Ng V."/>
            <person name="Clum A."/>
            <person name="Steindorff A."/>
            <person name="Ohm R.A."/>
            <person name="Martin F."/>
            <person name="Silar P."/>
            <person name="Natvig D.O."/>
            <person name="Lalanne C."/>
            <person name="Gautier V."/>
            <person name="Ament-Velasquez S.L."/>
            <person name="Kruys A."/>
            <person name="Hutchinson M.I."/>
            <person name="Powell A.J."/>
            <person name="Barry K."/>
            <person name="Miller A.N."/>
            <person name="Grigoriev I.V."/>
            <person name="Debuchy R."/>
            <person name="Gladieux P."/>
            <person name="Hiltunen Thoren M."/>
            <person name="Johannesson H."/>
        </authorList>
    </citation>
    <scope>NUCLEOTIDE SEQUENCE</scope>
    <source>
        <strain evidence="1">CBS 532.94</strain>
    </source>
</reference>
<organism evidence="1 2">
    <name type="scientific">Achaetomium macrosporum</name>
    <dbReference type="NCBI Taxonomy" id="79813"/>
    <lineage>
        <taxon>Eukaryota</taxon>
        <taxon>Fungi</taxon>
        <taxon>Dikarya</taxon>
        <taxon>Ascomycota</taxon>
        <taxon>Pezizomycotina</taxon>
        <taxon>Sordariomycetes</taxon>
        <taxon>Sordariomycetidae</taxon>
        <taxon>Sordariales</taxon>
        <taxon>Chaetomiaceae</taxon>
        <taxon>Achaetomium</taxon>
    </lineage>
</organism>
<dbReference type="EMBL" id="MU860352">
    <property type="protein sequence ID" value="KAK4234579.1"/>
    <property type="molecule type" value="Genomic_DNA"/>
</dbReference>